<organism evidence="1 2">
    <name type="scientific">Kineococcus rhizosphaerae</name>
    <dbReference type="NCBI Taxonomy" id="559628"/>
    <lineage>
        <taxon>Bacteria</taxon>
        <taxon>Bacillati</taxon>
        <taxon>Actinomycetota</taxon>
        <taxon>Actinomycetes</taxon>
        <taxon>Kineosporiales</taxon>
        <taxon>Kineosporiaceae</taxon>
        <taxon>Kineococcus</taxon>
    </lineage>
</organism>
<dbReference type="Gene3D" id="1.10.4080.10">
    <property type="entry name" value="ADP-ribosylation/Crystallin J1"/>
    <property type="match status" value="1"/>
</dbReference>
<name>A0A2T0QML0_9ACTN</name>
<protein>
    <recommendedName>
        <fullName evidence="3">ADP-ribosylglycohydrolase</fullName>
    </recommendedName>
</protein>
<proteinExistence type="predicted"/>
<gene>
    <name evidence="1" type="ORF">CLV37_1372</name>
</gene>
<accession>A0A2T0QML0</accession>
<dbReference type="RefSeq" id="WP_106215714.1">
    <property type="nucleotide sequence ID" value="NZ_PVZF01000037.1"/>
</dbReference>
<dbReference type="InterPro" id="IPR036705">
    <property type="entry name" value="Ribosyl_crysJ1_sf"/>
</dbReference>
<comment type="caution">
    <text evidence="1">The sequence shown here is derived from an EMBL/GenBank/DDBJ whole genome shotgun (WGS) entry which is preliminary data.</text>
</comment>
<evidence type="ECO:0000313" key="1">
    <source>
        <dbReference type="EMBL" id="PRY05741.1"/>
    </source>
</evidence>
<sequence>MSLDDLSKIRGLLAGLVLGDAYAVAVGPSAGRSGARRGGSRLEGEGPLRIGVASQLACFSVDALIRAPMREHDRGVPTKRAVLSWFSLRRWGRLQGLPVAEDPDASPYSAPQYDNWLSRVEALTQRRGSAPATAAALTQRLGSGSALPPAGSLGAHALIRTLPFAAAAARPEGRRWFGEGRTVAAQTHAPAAADLAELLARVAAAAWLTGSVSEGVRLAVAMGADIAGSDGVATDGVGSDGGGILHEVLSAWFQLGPGTGAFAQLPATSTAEAAVRGGLLAAMAPPAGSNMLDAFHIGALAPRPGAVLPVVGALVGAAYGIEALPQHLLARVEIADVVDDLAHDYAFTLGITASRRDLGSWYPTV</sequence>
<evidence type="ECO:0008006" key="3">
    <source>
        <dbReference type="Google" id="ProtNLM"/>
    </source>
</evidence>
<dbReference type="Proteomes" id="UP000238083">
    <property type="component" value="Unassembled WGS sequence"/>
</dbReference>
<dbReference type="OrthoDB" id="9798107at2"/>
<evidence type="ECO:0000313" key="2">
    <source>
        <dbReference type="Proteomes" id="UP000238083"/>
    </source>
</evidence>
<reference evidence="1 2" key="1">
    <citation type="submission" date="2018-03" db="EMBL/GenBank/DDBJ databases">
        <title>Genomic Encyclopedia of Archaeal and Bacterial Type Strains, Phase II (KMG-II): from individual species to whole genera.</title>
        <authorList>
            <person name="Goeker M."/>
        </authorList>
    </citation>
    <scope>NUCLEOTIDE SEQUENCE [LARGE SCALE GENOMIC DNA]</scope>
    <source>
        <strain evidence="1 2">DSM 19711</strain>
    </source>
</reference>
<keyword evidence="2" id="KW-1185">Reference proteome</keyword>
<dbReference type="EMBL" id="PVZF01000037">
    <property type="protein sequence ID" value="PRY05741.1"/>
    <property type="molecule type" value="Genomic_DNA"/>
</dbReference>
<dbReference type="AlphaFoldDB" id="A0A2T0QML0"/>
<dbReference type="SUPFAM" id="SSF101478">
    <property type="entry name" value="ADP-ribosylglycohydrolase"/>
    <property type="match status" value="1"/>
</dbReference>